<feature type="chain" id="PRO_5043272419" evidence="5">
    <location>
        <begin position="20"/>
        <end position="189"/>
    </location>
</feature>
<dbReference type="EMBL" id="CAMXCT010002149">
    <property type="protein sequence ID" value="CAI3996050.1"/>
    <property type="molecule type" value="Genomic_DNA"/>
</dbReference>
<dbReference type="InterPro" id="IPR001547">
    <property type="entry name" value="Glyco_hydro_5"/>
</dbReference>
<comment type="caution">
    <text evidence="7">The sequence shown here is derived from an EMBL/GenBank/DDBJ whole genome shotgun (WGS) entry which is preliminary data.</text>
</comment>
<evidence type="ECO:0000259" key="6">
    <source>
        <dbReference type="Pfam" id="PF00150"/>
    </source>
</evidence>
<evidence type="ECO:0000313" key="10">
    <source>
        <dbReference type="Proteomes" id="UP001152797"/>
    </source>
</evidence>
<accession>A0A9P1G327</accession>
<dbReference type="EMBL" id="CAMXCT030002149">
    <property type="protein sequence ID" value="CAL4783362.1"/>
    <property type="molecule type" value="Genomic_DNA"/>
</dbReference>
<dbReference type="PANTHER" id="PTHR31263">
    <property type="entry name" value="CELLULASE FAMILY PROTEIN (AFU_ORTHOLOGUE AFUA_5G14560)"/>
    <property type="match status" value="1"/>
</dbReference>
<dbReference type="Pfam" id="PF00150">
    <property type="entry name" value="Cellulase"/>
    <property type="match status" value="1"/>
</dbReference>
<dbReference type="SUPFAM" id="SSF51445">
    <property type="entry name" value="(Trans)glycosidases"/>
    <property type="match status" value="1"/>
</dbReference>
<keyword evidence="3 4" id="KW-0326">Glycosidase</keyword>
<keyword evidence="2 4" id="KW-0378">Hydrolase</keyword>
<protein>
    <submittedName>
        <fullName evidence="9">Glycoside hydrolase family 5 domain-containing protein</fullName>
    </submittedName>
</protein>
<dbReference type="InterPro" id="IPR017853">
    <property type="entry name" value="GH"/>
</dbReference>
<evidence type="ECO:0000313" key="9">
    <source>
        <dbReference type="EMBL" id="CAL4783362.1"/>
    </source>
</evidence>
<evidence type="ECO:0000256" key="1">
    <source>
        <dbReference type="ARBA" id="ARBA00005641"/>
    </source>
</evidence>
<evidence type="ECO:0000256" key="2">
    <source>
        <dbReference type="ARBA" id="ARBA00022801"/>
    </source>
</evidence>
<evidence type="ECO:0000256" key="3">
    <source>
        <dbReference type="ARBA" id="ARBA00023295"/>
    </source>
</evidence>
<feature type="domain" description="Glycoside hydrolase family 5" evidence="6">
    <location>
        <begin position="48"/>
        <end position="189"/>
    </location>
</feature>
<dbReference type="GO" id="GO:0004553">
    <property type="term" value="F:hydrolase activity, hydrolyzing O-glycosyl compounds"/>
    <property type="evidence" value="ECO:0007669"/>
    <property type="project" value="InterPro"/>
</dbReference>
<sequence length="189" mass="21224">MVLRGALLLVLSWIIPTLAAWPPTFPLRTSGCWIVDQQGVRVKLVCVNWAGAEVKDGIVGGLHVRRASSIALTFRDMGFNCVRFPWSVWMVQTDPVSPQRHLLATNPELHGKSTLEILDAVIDACALAQLLVLLDNHVSDGSWCCSDVDDNGLWYNSRWKTSDWMQAHMKLASRYARQPWVIGSELRNE</sequence>
<evidence type="ECO:0000313" key="7">
    <source>
        <dbReference type="EMBL" id="CAI3996050.1"/>
    </source>
</evidence>
<feature type="signal peptide" evidence="5">
    <location>
        <begin position="1"/>
        <end position="19"/>
    </location>
</feature>
<reference evidence="7" key="1">
    <citation type="submission" date="2022-10" db="EMBL/GenBank/DDBJ databases">
        <authorList>
            <person name="Chen Y."/>
            <person name="Dougan E. K."/>
            <person name="Chan C."/>
            <person name="Rhodes N."/>
            <person name="Thang M."/>
        </authorList>
    </citation>
    <scope>NUCLEOTIDE SEQUENCE</scope>
</reference>
<dbReference type="Proteomes" id="UP001152797">
    <property type="component" value="Unassembled WGS sequence"/>
</dbReference>
<dbReference type="OrthoDB" id="442731at2759"/>
<proteinExistence type="inferred from homology"/>
<gene>
    <name evidence="7" type="ORF">C1SCF055_LOCUS22558</name>
</gene>
<dbReference type="GO" id="GO:0000272">
    <property type="term" value="P:polysaccharide catabolic process"/>
    <property type="evidence" value="ECO:0007669"/>
    <property type="project" value="InterPro"/>
</dbReference>
<dbReference type="PANTHER" id="PTHR31263:SF0">
    <property type="entry name" value="CELLULASE FAMILY PROTEIN (AFU_ORTHOLOGUE AFUA_5G14560)"/>
    <property type="match status" value="1"/>
</dbReference>
<dbReference type="AlphaFoldDB" id="A0A9P1G327"/>
<dbReference type="Gene3D" id="3.20.20.80">
    <property type="entry name" value="Glycosidases"/>
    <property type="match status" value="1"/>
</dbReference>
<evidence type="ECO:0000313" key="8">
    <source>
        <dbReference type="EMBL" id="CAL1149425.1"/>
    </source>
</evidence>
<dbReference type="EMBL" id="CAMXCT020002149">
    <property type="protein sequence ID" value="CAL1149425.1"/>
    <property type="molecule type" value="Genomic_DNA"/>
</dbReference>
<evidence type="ECO:0000256" key="4">
    <source>
        <dbReference type="RuleBase" id="RU361153"/>
    </source>
</evidence>
<evidence type="ECO:0000256" key="5">
    <source>
        <dbReference type="SAM" id="SignalP"/>
    </source>
</evidence>
<keyword evidence="10" id="KW-1185">Reference proteome</keyword>
<organism evidence="7">
    <name type="scientific">Cladocopium goreaui</name>
    <dbReference type="NCBI Taxonomy" id="2562237"/>
    <lineage>
        <taxon>Eukaryota</taxon>
        <taxon>Sar</taxon>
        <taxon>Alveolata</taxon>
        <taxon>Dinophyceae</taxon>
        <taxon>Suessiales</taxon>
        <taxon>Symbiodiniaceae</taxon>
        <taxon>Cladocopium</taxon>
    </lineage>
</organism>
<name>A0A9P1G327_9DINO</name>
<feature type="non-terminal residue" evidence="7">
    <location>
        <position position="1"/>
    </location>
</feature>
<reference evidence="8" key="2">
    <citation type="submission" date="2024-04" db="EMBL/GenBank/DDBJ databases">
        <authorList>
            <person name="Chen Y."/>
            <person name="Shah S."/>
            <person name="Dougan E. K."/>
            <person name="Thang M."/>
            <person name="Chan C."/>
        </authorList>
    </citation>
    <scope>NUCLEOTIDE SEQUENCE [LARGE SCALE GENOMIC DNA]</scope>
</reference>
<keyword evidence="5" id="KW-0732">Signal</keyword>
<comment type="similarity">
    <text evidence="1 4">Belongs to the glycosyl hydrolase 5 (cellulase A) family.</text>
</comment>